<reference evidence="1 2" key="2">
    <citation type="journal article" date="2017" name="Front. Plant Sci.">
        <title>Gene Classification and Mining of Molecular Markers Useful in Red Clover (Trifolium pratense) Breeding.</title>
        <authorList>
            <person name="Istvanek J."/>
            <person name="Dluhosova J."/>
            <person name="Dluhos P."/>
            <person name="Patkova L."/>
            <person name="Nedelnik J."/>
            <person name="Repkova J."/>
        </authorList>
    </citation>
    <scope>NUCLEOTIDE SEQUENCE [LARGE SCALE GENOMIC DNA]</scope>
    <source>
        <strain evidence="2">cv. Tatra</strain>
        <tissue evidence="1">Young leaves</tissue>
    </source>
</reference>
<proteinExistence type="predicted"/>
<dbReference type="EMBL" id="ASHM01087574">
    <property type="protein sequence ID" value="PNX62360.1"/>
    <property type="molecule type" value="Genomic_DNA"/>
</dbReference>
<protein>
    <recommendedName>
        <fullName evidence="3">DNA-(Apurinic or apyrimidinic site) lyase</fullName>
    </recommendedName>
</protein>
<name>A0A2K3K7U4_TRIPR</name>
<dbReference type="Proteomes" id="UP000236291">
    <property type="component" value="Unassembled WGS sequence"/>
</dbReference>
<comment type="caution">
    <text evidence="1">The sequence shown here is derived from an EMBL/GenBank/DDBJ whole genome shotgun (WGS) entry which is preliminary data.</text>
</comment>
<reference evidence="1 2" key="1">
    <citation type="journal article" date="2014" name="Am. J. Bot.">
        <title>Genome assembly and annotation for red clover (Trifolium pratense; Fabaceae).</title>
        <authorList>
            <person name="Istvanek J."/>
            <person name="Jaros M."/>
            <person name="Krenek A."/>
            <person name="Repkova J."/>
        </authorList>
    </citation>
    <scope>NUCLEOTIDE SEQUENCE [LARGE SCALE GENOMIC DNA]</scope>
    <source>
        <strain evidence="2">cv. Tatra</strain>
        <tissue evidence="1">Young leaves</tissue>
    </source>
</reference>
<dbReference type="AlphaFoldDB" id="A0A2K3K7U4"/>
<accession>A0A2K3K7U4</accession>
<dbReference type="SUPFAM" id="SSF56219">
    <property type="entry name" value="DNase I-like"/>
    <property type="match status" value="1"/>
</dbReference>
<dbReference type="Gene3D" id="3.60.10.10">
    <property type="entry name" value="Endonuclease/exonuclease/phosphatase"/>
    <property type="match status" value="1"/>
</dbReference>
<dbReference type="STRING" id="57577.A0A2K3K7U4"/>
<organism evidence="1 2">
    <name type="scientific">Trifolium pratense</name>
    <name type="common">Red clover</name>
    <dbReference type="NCBI Taxonomy" id="57577"/>
    <lineage>
        <taxon>Eukaryota</taxon>
        <taxon>Viridiplantae</taxon>
        <taxon>Streptophyta</taxon>
        <taxon>Embryophyta</taxon>
        <taxon>Tracheophyta</taxon>
        <taxon>Spermatophyta</taxon>
        <taxon>Magnoliopsida</taxon>
        <taxon>eudicotyledons</taxon>
        <taxon>Gunneridae</taxon>
        <taxon>Pentapetalae</taxon>
        <taxon>rosids</taxon>
        <taxon>fabids</taxon>
        <taxon>Fabales</taxon>
        <taxon>Fabaceae</taxon>
        <taxon>Papilionoideae</taxon>
        <taxon>50 kb inversion clade</taxon>
        <taxon>NPAAA clade</taxon>
        <taxon>Hologalegina</taxon>
        <taxon>IRL clade</taxon>
        <taxon>Trifolieae</taxon>
        <taxon>Trifolium</taxon>
    </lineage>
</organism>
<dbReference type="InterPro" id="IPR036691">
    <property type="entry name" value="Endo/exonu/phosph_ase_sf"/>
</dbReference>
<gene>
    <name evidence="1" type="ORF">L195_g052942</name>
</gene>
<feature type="non-terminal residue" evidence="1">
    <location>
        <position position="1"/>
    </location>
</feature>
<evidence type="ECO:0008006" key="3">
    <source>
        <dbReference type="Google" id="ProtNLM"/>
    </source>
</evidence>
<evidence type="ECO:0000313" key="1">
    <source>
        <dbReference type="EMBL" id="PNX62360.1"/>
    </source>
</evidence>
<sequence length="31" mass="3367">ELEKSKPVVLTGDLNCAHEEIDIYNPAAIPS</sequence>
<evidence type="ECO:0000313" key="2">
    <source>
        <dbReference type="Proteomes" id="UP000236291"/>
    </source>
</evidence>